<organism evidence="1 2">
    <name type="scientific">Coemansia helicoidea</name>
    <dbReference type="NCBI Taxonomy" id="1286919"/>
    <lineage>
        <taxon>Eukaryota</taxon>
        <taxon>Fungi</taxon>
        <taxon>Fungi incertae sedis</taxon>
        <taxon>Zoopagomycota</taxon>
        <taxon>Kickxellomycotina</taxon>
        <taxon>Kickxellomycetes</taxon>
        <taxon>Kickxellales</taxon>
        <taxon>Kickxellaceae</taxon>
        <taxon>Coemansia</taxon>
    </lineage>
</organism>
<evidence type="ECO:0000313" key="2">
    <source>
        <dbReference type="Proteomes" id="UP001140087"/>
    </source>
</evidence>
<feature type="non-terminal residue" evidence="1">
    <location>
        <position position="1"/>
    </location>
</feature>
<sequence>HPELLKDATRPEQAPTSTPPGPTAAEAGAVESPKKHRSGVPNKVCAPGTFFCAEHGMRAEYFACDAVGLPLPASCGASNVCYQFGISILCDARGGTARTGGMLG</sequence>
<protein>
    <submittedName>
        <fullName evidence="1">Uncharacterized protein</fullName>
    </submittedName>
</protein>
<proteinExistence type="predicted"/>
<accession>A0ACC1L3U2</accession>
<name>A0ACC1L3U2_9FUNG</name>
<evidence type="ECO:0000313" key="1">
    <source>
        <dbReference type="EMBL" id="KAJ2799959.1"/>
    </source>
</evidence>
<reference evidence="1" key="1">
    <citation type="submission" date="2022-07" db="EMBL/GenBank/DDBJ databases">
        <title>Phylogenomic reconstructions and comparative analyses of Kickxellomycotina fungi.</title>
        <authorList>
            <person name="Reynolds N.K."/>
            <person name="Stajich J.E."/>
            <person name="Barry K."/>
            <person name="Grigoriev I.V."/>
            <person name="Crous P."/>
            <person name="Smith M.E."/>
        </authorList>
    </citation>
    <scope>NUCLEOTIDE SEQUENCE</scope>
    <source>
        <strain evidence="1">BCRC 34780</strain>
    </source>
</reference>
<dbReference type="Proteomes" id="UP001140087">
    <property type="component" value="Unassembled WGS sequence"/>
</dbReference>
<comment type="caution">
    <text evidence="1">The sequence shown here is derived from an EMBL/GenBank/DDBJ whole genome shotgun (WGS) entry which is preliminary data.</text>
</comment>
<dbReference type="EMBL" id="JANBUN010001041">
    <property type="protein sequence ID" value="KAJ2799959.1"/>
    <property type="molecule type" value="Genomic_DNA"/>
</dbReference>
<gene>
    <name evidence="1" type="ORF">H4R21_003361</name>
</gene>
<keyword evidence="2" id="KW-1185">Reference proteome</keyword>